<evidence type="ECO:0000256" key="1">
    <source>
        <dbReference type="SAM" id="MobiDB-lite"/>
    </source>
</evidence>
<proteinExistence type="predicted"/>
<keyword evidence="3" id="KW-1185">Reference proteome</keyword>
<dbReference type="KEGG" id="hhe:HH_0065"/>
<evidence type="ECO:0000313" key="3">
    <source>
        <dbReference type="Proteomes" id="UP000002495"/>
    </source>
</evidence>
<dbReference type="HOGENOM" id="CLU_3062211_0_0_7"/>
<dbReference type="RefSeq" id="WP_011114908.1">
    <property type="nucleotide sequence ID" value="NC_004917.1"/>
</dbReference>
<protein>
    <submittedName>
        <fullName evidence="2">Uncharacterized protein</fullName>
    </submittedName>
</protein>
<dbReference type="AlphaFoldDB" id="Q7VK27"/>
<name>Q7VK27_HELHP</name>
<organism evidence="2 3">
    <name type="scientific">Helicobacter hepaticus (strain ATCC 51449 / 3B1)</name>
    <dbReference type="NCBI Taxonomy" id="235279"/>
    <lineage>
        <taxon>Bacteria</taxon>
        <taxon>Pseudomonadati</taxon>
        <taxon>Campylobacterota</taxon>
        <taxon>Epsilonproteobacteria</taxon>
        <taxon>Campylobacterales</taxon>
        <taxon>Helicobacteraceae</taxon>
        <taxon>Helicobacter</taxon>
    </lineage>
</organism>
<dbReference type="EMBL" id="AE017125">
    <property type="protein sequence ID" value="AAP76662.1"/>
    <property type="molecule type" value="Genomic_DNA"/>
</dbReference>
<gene>
    <name evidence="2" type="ordered locus">HH_0065</name>
</gene>
<evidence type="ECO:0000313" key="2">
    <source>
        <dbReference type="EMBL" id="AAP76662.1"/>
    </source>
</evidence>
<dbReference type="STRING" id="235279.HH_0065"/>
<reference evidence="2 3" key="1">
    <citation type="journal article" date="2003" name="Proc. Natl. Acad. Sci. U.S.A.">
        <title>The complete genome sequence of the carcinogenic bacterium Helicobacter hepaticus.</title>
        <authorList>
            <person name="Suerbaum S."/>
            <person name="Josenhans C."/>
            <person name="Sterzenbach T."/>
            <person name="Drescher B."/>
            <person name="Brandt P."/>
            <person name="Bell M."/>
            <person name="Droege M."/>
            <person name="Fartmann B."/>
            <person name="Fischer H.-P."/>
            <person name="Ge Z."/>
            <person name="Hoerster A."/>
            <person name="Holland R."/>
            <person name="Klein K."/>
            <person name="Koenig J."/>
            <person name="Macko L."/>
            <person name="Mendz G.L."/>
            <person name="Nyakatura G."/>
            <person name="Schauer D.B."/>
            <person name="Shen Z."/>
            <person name="Weber J."/>
            <person name="Frosch M."/>
            <person name="Fox J.G."/>
        </authorList>
    </citation>
    <scope>NUCLEOTIDE SEQUENCE [LARGE SCALE GENOMIC DNA]</scope>
    <source>
        <strain evidence="3">ATCC 51449 / 3B1</strain>
    </source>
</reference>
<sequence length="53" mass="6135">MFRQLKAKLKKSKNAKKIEADKQSANPKHYPLQLSQNEIEYVRNALSSVEETC</sequence>
<dbReference type="Proteomes" id="UP000002495">
    <property type="component" value="Chromosome"/>
</dbReference>
<feature type="region of interest" description="Disordered" evidence="1">
    <location>
        <begin position="1"/>
        <end position="27"/>
    </location>
</feature>
<accession>Q7VK27</accession>
<feature type="compositionally biased region" description="Basic residues" evidence="1">
    <location>
        <begin position="1"/>
        <end position="15"/>
    </location>
</feature>